<dbReference type="AlphaFoldDB" id="A0A2K8K7G1"/>
<evidence type="ECO:0000313" key="7">
    <source>
        <dbReference type="EMBL" id="ATX65402.1"/>
    </source>
</evidence>
<dbReference type="GO" id="GO:0006874">
    <property type="term" value="P:intracellular calcium ion homeostasis"/>
    <property type="evidence" value="ECO:0007669"/>
    <property type="project" value="TreeGrafter"/>
</dbReference>
<dbReference type="PANTHER" id="PTHR10846">
    <property type="entry name" value="SODIUM/POTASSIUM/CALCIUM EXCHANGER"/>
    <property type="match status" value="1"/>
</dbReference>
<dbReference type="EMBL" id="CP024899">
    <property type="protein sequence ID" value="ATX65402.1"/>
    <property type="molecule type" value="Genomic_DNA"/>
</dbReference>
<dbReference type="OrthoDB" id="9794225at2"/>
<feature type="transmembrane region" description="Helical" evidence="5">
    <location>
        <begin position="112"/>
        <end position="140"/>
    </location>
</feature>
<evidence type="ECO:0000259" key="6">
    <source>
        <dbReference type="Pfam" id="PF01699"/>
    </source>
</evidence>
<feature type="transmembrane region" description="Helical" evidence="5">
    <location>
        <begin position="292"/>
        <end position="310"/>
    </location>
</feature>
<evidence type="ECO:0000313" key="8">
    <source>
        <dbReference type="Proteomes" id="UP000228948"/>
    </source>
</evidence>
<dbReference type="GO" id="GO:0005262">
    <property type="term" value="F:calcium channel activity"/>
    <property type="evidence" value="ECO:0007669"/>
    <property type="project" value="TreeGrafter"/>
</dbReference>
<feature type="transmembrane region" description="Helical" evidence="5">
    <location>
        <begin position="267"/>
        <end position="285"/>
    </location>
</feature>
<dbReference type="PANTHER" id="PTHR10846:SF8">
    <property type="entry name" value="INNER MEMBRANE PROTEIN YRBG"/>
    <property type="match status" value="1"/>
</dbReference>
<evidence type="ECO:0000256" key="1">
    <source>
        <dbReference type="ARBA" id="ARBA00004141"/>
    </source>
</evidence>
<sequence length="313" mass="32050">MLIDLLLVAGGLVLLLFAGDFLVRGAVNLSLRLGIPAFLVGMTVVAFGTSAPELLVSVQAVLAGAGGLALGNVVGSNIANILLVMGAPALLAPVLLGRESLRDFSIMIGATLLFIALAFTGVIGLWQALVLLAAFGLFMADSIIRGRKARIDLDELEGADPNLHGPKIALFLALGLIGLPIGAQLLVTGAVDIAEALGVSDVVIGLTIVAIGTSLPELATTLMAALRREGGVALGNILGSNLFNLLLILGVAGVIGPMTVPAEMLRLDLWVMLGAALVLAPFIWGGRPIGRAFGAILLLAYLGYLWALFLNGG</sequence>
<dbReference type="Pfam" id="PF01699">
    <property type="entry name" value="Na_Ca_ex"/>
    <property type="match status" value="2"/>
</dbReference>
<comment type="subcellular location">
    <subcellularLocation>
        <location evidence="1">Membrane</location>
        <topology evidence="1">Multi-pass membrane protein</topology>
    </subcellularLocation>
</comment>
<protein>
    <submittedName>
        <fullName evidence="7">Sodium:proton exchanger</fullName>
    </submittedName>
</protein>
<evidence type="ECO:0000256" key="4">
    <source>
        <dbReference type="ARBA" id="ARBA00023136"/>
    </source>
</evidence>
<dbReference type="InterPro" id="IPR044880">
    <property type="entry name" value="NCX_ion-bd_dom_sf"/>
</dbReference>
<evidence type="ECO:0000256" key="2">
    <source>
        <dbReference type="ARBA" id="ARBA00022692"/>
    </source>
</evidence>
<reference evidence="7 8" key="1">
    <citation type="submission" date="2017-11" db="EMBL/GenBank/DDBJ databases">
        <title>Revised Sequence and Annotation of the Rhodobaca barguzinensis strain alga05 Genome.</title>
        <authorList>
            <person name="Kopejtka K."/>
            <person name="Tomasch J.M."/>
            <person name="Bunk B."/>
            <person name="Koblizek M."/>
        </authorList>
    </citation>
    <scope>NUCLEOTIDE SEQUENCE [LARGE SCALE GENOMIC DNA]</scope>
    <source>
        <strain evidence="8">alga05</strain>
    </source>
</reference>
<keyword evidence="8" id="KW-1185">Reference proteome</keyword>
<feature type="domain" description="Sodium/calcium exchanger membrane region" evidence="6">
    <location>
        <begin position="169"/>
        <end position="309"/>
    </location>
</feature>
<dbReference type="KEGG" id="rbg:BG454_05830"/>
<dbReference type="NCBIfam" id="TIGR00367">
    <property type="entry name" value="calcium/sodium antiporter"/>
    <property type="match status" value="1"/>
</dbReference>
<feature type="transmembrane region" description="Helical" evidence="5">
    <location>
        <begin position="68"/>
        <end position="92"/>
    </location>
</feature>
<keyword evidence="3 5" id="KW-1133">Transmembrane helix</keyword>
<feature type="transmembrane region" description="Helical" evidence="5">
    <location>
        <begin position="35"/>
        <end position="56"/>
    </location>
</feature>
<organism evidence="7 8">
    <name type="scientific">Roseinatronobacter bogoriensis subsp. barguzinensis</name>
    <dbReference type="NCBI Taxonomy" id="441209"/>
    <lineage>
        <taxon>Bacteria</taxon>
        <taxon>Pseudomonadati</taxon>
        <taxon>Pseudomonadota</taxon>
        <taxon>Alphaproteobacteria</taxon>
        <taxon>Rhodobacterales</taxon>
        <taxon>Paracoccaceae</taxon>
        <taxon>Roseinatronobacter</taxon>
    </lineage>
</organism>
<dbReference type="STRING" id="441209.GCA_001870665_00082"/>
<accession>A0A2K8K7G1</accession>
<evidence type="ECO:0000256" key="3">
    <source>
        <dbReference type="ARBA" id="ARBA00022989"/>
    </source>
</evidence>
<dbReference type="Gene3D" id="1.20.1420.30">
    <property type="entry name" value="NCX, central ion-binding region"/>
    <property type="match status" value="2"/>
</dbReference>
<dbReference type="GO" id="GO:0008273">
    <property type="term" value="F:calcium, potassium:sodium antiporter activity"/>
    <property type="evidence" value="ECO:0007669"/>
    <property type="project" value="TreeGrafter"/>
</dbReference>
<evidence type="ECO:0000256" key="5">
    <source>
        <dbReference type="SAM" id="Phobius"/>
    </source>
</evidence>
<dbReference type="InterPro" id="IPR004481">
    <property type="entry name" value="K/Na/Ca-exchanger"/>
</dbReference>
<dbReference type="RefSeq" id="WP_071478978.1">
    <property type="nucleotide sequence ID" value="NZ_CP024899.1"/>
</dbReference>
<gene>
    <name evidence="7" type="ORF">BG454_05830</name>
</gene>
<dbReference type="InterPro" id="IPR004837">
    <property type="entry name" value="NaCa_Exmemb"/>
</dbReference>
<dbReference type="Proteomes" id="UP000228948">
    <property type="component" value="Chromosome"/>
</dbReference>
<feature type="transmembrane region" description="Helical" evidence="5">
    <location>
        <begin position="203"/>
        <end position="226"/>
    </location>
</feature>
<keyword evidence="4 5" id="KW-0472">Membrane</keyword>
<dbReference type="GO" id="GO:0005886">
    <property type="term" value="C:plasma membrane"/>
    <property type="evidence" value="ECO:0007669"/>
    <property type="project" value="TreeGrafter"/>
</dbReference>
<name>A0A2K8K7G1_9RHOB</name>
<feature type="transmembrane region" description="Helical" evidence="5">
    <location>
        <begin position="233"/>
        <end position="255"/>
    </location>
</feature>
<feature type="transmembrane region" description="Helical" evidence="5">
    <location>
        <begin position="168"/>
        <end position="191"/>
    </location>
</feature>
<proteinExistence type="predicted"/>
<keyword evidence="2 5" id="KW-0812">Transmembrane</keyword>
<feature type="domain" description="Sodium/calcium exchanger membrane region" evidence="6">
    <location>
        <begin position="5"/>
        <end position="140"/>
    </location>
</feature>